<dbReference type="Gene3D" id="3.50.50.60">
    <property type="entry name" value="FAD/NAD(P)-binding domain"/>
    <property type="match status" value="1"/>
</dbReference>
<name>A0A4Q7YXM5_9BACT</name>
<dbReference type="OrthoDB" id="103324at2"/>
<accession>A0A4Q7YXM5</accession>
<dbReference type="AlphaFoldDB" id="A0A4Q7YXM5"/>
<dbReference type="PANTHER" id="PTHR43476">
    <property type="entry name" value="3-(3-HYDROXY-PHENYL)PROPIONATE/3-HYDROXYCINNAMIC ACID HYDROXYLASE"/>
    <property type="match status" value="1"/>
</dbReference>
<proteinExistence type="predicted"/>
<dbReference type="Proteomes" id="UP000292958">
    <property type="component" value="Unassembled WGS sequence"/>
</dbReference>
<evidence type="ECO:0000259" key="3">
    <source>
        <dbReference type="Pfam" id="PF01494"/>
    </source>
</evidence>
<dbReference type="InterPro" id="IPR002938">
    <property type="entry name" value="FAD-bd"/>
</dbReference>
<dbReference type="PRINTS" id="PR00420">
    <property type="entry name" value="RNGMNOXGNASE"/>
</dbReference>
<protein>
    <submittedName>
        <fullName evidence="4">2-polyprenyl-6-methoxyphenol hydroxylase-like FAD-dependent oxidoreductase</fullName>
    </submittedName>
</protein>
<gene>
    <name evidence="4" type="ORF">BDD14_4078</name>
</gene>
<comment type="caution">
    <text evidence="4">The sequence shown here is derived from an EMBL/GenBank/DDBJ whole genome shotgun (WGS) entry which is preliminary data.</text>
</comment>
<dbReference type="EMBL" id="SHKW01000001">
    <property type="protein sequence ID" value="RZU42488.1"/>
    <property type="molecule type" value="Genomic_DNA"/>
</dbReference>
<evidence type="ECO:0000313" key="4">
    <source>
        <dbReference type="EMBL" id="RZU42488.1"/>
    </source>
</evidence>
<dbReference type="GO" id="GO:0071949">
    <property type="term" value="F:FAD binding"/>
    <property type="evidence" value="ECO:0007669"/>
    <property type="project" value="InterPro"/>
</dbReference>
<dbReference type="RefSeq" id="WP_130420329.1">
    <property type="nucleotide sequence ID" value="NZ_SHKW01000001.1"/>
</dbReference>
<keyword evidence="5" id="KW-1185">Reference proteome</keyword>
<dbReference type="GO" id="GO:0016491">
    <property type="term" value="F:oxidoreductase activity"/>
    <property type="evidence" value="ECO:0007669"/>
    <property type="project" value="UniProtKB-KW"/>
</dbReference>
<dbReference type="Pfam" id="PF01494">
    <property type="entry name" value="FAD_binding_3"/>
    <property type="match status" value="1"/>
</dbReference>
<evidence type="ECO:0000256" key="1">
    <source>
        <dbReference type="ARBA" id="ARBA00023002"/>
    </source>
</evidence>
<sequence length="405" mass="44149">MPAHDYDVIVAGGGLGGSALAKVMVDAGARVLILEQEARFKDRVRGEFLPPWGVAEARRLALEDTLQTCGCWAPYLEMGLGQARDLAATTPQALPALGFSHPEMQEALLQTAATAGAHVRREVTVIAIEPGKQPRVRFRDSGGAETLSARIVVASDGRNSAARKWAGFAVTRQTHPVLFAGVLLTGLAMPHDVAHYFFNPAMATVVGLVYEGGDRFRAYLAYPAEETERLQGEQALPRFLDYSRRTTSFPGFYDGSLRSIGPLASFTCDEDWVEHPYSNGVALIGDAAATSDPTYGQGMSLTLRDVRTLIEALLGNSDWDSAGHDYATEHQRYFSVIHSSCEWLRQLFQEQGPEADRRRAAAMPLIQEDPTRIPDHIISGPELPIDEGVRARFFGEPAQAARQVG</sequence>
<dbReference type="InterPro" id="IPR036188">
    <property type="entry name" value="FAD/NAD-bd_sf"/>
</dbReference>
<organism evidence="4 5">
    <name type="scientific">Edaphobacter modestus</name>
    <dbReference type="NCBI Taxonomy" id="388466"/>
    <lineage>
        <taxon>Bacteria</taxon>
        <taxon>Pseudomonadati</taxon>
        <taxon>Acidobacteriota</taxon>
        <taxon>Terriglobia</taxon>
        <taxon>Terriglobales</taxon>
        <taxon>Acidobacteriaceae</taxon>
        <taxon>Edaphobacter</taxon>
    </lineage>
</organism>
<keyword evidence="1" id="KW-0560">Oxidoreductase</keyword>
<dbReference type="SUPFAM" id="SSF51905">
    <property type="entry name" value="FAD/NAD(P)-binding domain"/>
    <property type="match status" value="1"/>
</dbReference>
<evidence type="ECO:0000313" key="5">
    <source>
        <dbReference type="Proteomes" id="UP000292958"/>
    </source>
</evidence>
<dbReference type="InterPro" id="IPR050631">
    <property type="entry name" value="PheA/TfdB_FAD_monoxygenase"/>
</dbReference>
<evidence type="ECO:0000256" key="2">
    <source>
        <dbReference type="ARBA" id="ARBA00023027"/>
    </source>
</evidence>
<dbReference type="PANTHER" id="PTHR43476:SF4">
    <property type="entry name" value="BLR0106 PROTEIN"/>
    <property type="match status" value="1"/>
</dbReference>
<feature type="domain" description="FAD-binding" evidence="3">
    <location>
        <begin position="5"/>
        <end position="313"/>
    </location>
</feature>
<reference evidence="4 5" key="1">
    <citation type="submission" date="2019-02" db="EMBL/GenBank/DDBJ databases">
        <title>Genomic Encyclopedia of Archaeal and Bacterial Type Strains, Phase II (KMG-II): from individual species to whole genera.</title>
        <authorList>
            <person name="Goeker M."/>
        </authorList>
    </citation>
    <scope>NUCLEOTIDE SEQUENCE [LARGE SCALE GENOMIC DNA]</scope>
    <source>
        <strain evidence="4 5">DSM 18101</strain>
    </source>
</reference>
<keyword evidence="2" id="KW-0520">NAD</keyword>